<organism evidence="9 10">
    <name type="scientific">Nitrospira defluvii</name>
    <dbReference type="NCBI Taxonomy" id="330214"/>
    <lineage>
        <taxon>Bacteria</taxon>
        <taxon>Pseudomonadati</taxon>
        <taxon>Nitrospirota</taxon>
        <taxon>Nitrospiria</taxon>
        <taxon>Nitrospirales</taxon>
        <taxon>Nitrospiraceae</taxon>
        <taxon>Nitrospira</taxon>
    </lineage>
</organism>
<dbReference type="InterPro" id="IPR050986">
    <property type="entry name" value="GutQ/KpsF_isomerases"/>
</dbReference>
<dbReference type="PROSITE" id="PS51371">
    <property type="entry name" value="CBS"/>
    <property type="match status" value="2"/>
</dbReference>
<dbReference type="Gene3D" id="3.10.580.10">
    <property type="entry name" value="CBS-domain"/>
    <property type="match status" value="1"/>
</dbReference>
<dbReference type="PANTHER" id="PTHR42745:SF1">
    <property type="entry name" value="ARABINOSE 5-PHOSPHATE ISOMERASE KDSD"/>
    <property type="match status" value="1"/>
</dbReference>
<dbReference type="InterPro" id="IPR035474">
    <property type="entry name" value="SIS_Kpsf"/>
</dbReference>
<feature type="domain" description="SIS" evidence="8">
    <location>
        <begin position="57"/>
        <end position="200"/>
    </location>
</feature>
<dbReference type="Pfam" id="PF00571">
    <property type="entry name" value="CBS"/>
    <property type="match status" value="2"/>
</dbReference>
<evidence type="ECO:0000256" key="5">
    <source>
        <dbReference type="PROSITE-ProRule" id="PRU00703"/>
    </source>
</evidence>
<comment type="caution">
    <text evidence="9">The sequence shown here is derived from an EMBL/GenBank/DDBJ whole genome shotgun (WGS) entry which is preliminary data.</text>
</comment>
<feature type="domain" description="CBS" evidence="7">
    <location>
        <begin position="226"/>
        <end position="284"/>
    </location>
</feature>
<evidence type="ECO:0000259" key="7">
    <source>
        <dbReference type="PROSITE" id="PS51371"/>
    </source>
</evidence>
<evidence type="ECO:0000256" key="1">
    <source>
        <dbReference type="ARBA" id="ARBA00008165"/>
    </source>
</evidence>
<feature type="compositionally biased region" description="Polar residues" evidence="6">
    <location>
        <begin position="7"/>
        <end position="17"/>
    </location>
</feature>
<dbReference type="Pfam" id="PF01380">
    <property type="entry name" value="SIS"/>
    <property type="match status" value="1"/>
</dbReference>
<keyword evidence="3 5" id="KW-0129">CBS domain</keyword>
<proteinExistence type="inferred from homology"/>
<protein>
    <submittedName>
        <fullName evidence="9">Uncharacterized phosphosugar isomerase aq_1546</fullName>
    </submittedName>
</protein>
<evidence type="ECO:0000313" key="10">
    <source>
        <dbReference type="Proteomes" id="UP000675880"/>
    </source>
</evidence>
<dbReference type="Proteomes" id="UP000675880">
    <property type="component" value="Unassembled WGS sequence"/>
</dbReference>
<gene>
    <name evidence="9" type="ORF">NSPZN2_40342</name>
</gene>
<feature type="region of interest" description="Disordered" evidence="6">
    <location>
        <begin position="1"/>
        <end position="27"/>
    </location>
</feature>
<feature type="domain" description="CBS" evidence="7">
    <location>
        <begin position="293"/>
        <end position="345"/>
    </location>
</feature>
<dbReference type="RefSeq" id="WP_246507733.1">
    <property type="nucleotide sequence ID" value="NZ_CAJNBJ010000017.1"/>
</dbReference>
<evidence type="ECO:0000256" key="2">
    <source>
        <dbReference type="ARBA" id="ARBA00022737"/>
    </source>
</evidence>
<dbReference type="GO" id="GO:0016853">
    <property type="term" value="F:isomerase activity"/>
    <property type="evidence" value="ECO:0007669"/>
    <property type="project" value="UniProtKB-KW"/>
</dbReference>
<dbReference type="InterPro" id="IPR046342">
    <property type="entry name" value="CBS_dom_sf"/>
</dbReference>
<evidence type="ECO:0000313" key="9">
    <source>
        <dbReference type="EMBL" id="CAE6772184.1"/>
    </source>
</evidence>
<dbReference type="NCBIfam" id="TIGR00393">
    <property type="entry name" value="kpsF"/>
    <property type="match status" value="1"/>
</dbReference>
<keyword evidence="9" id="KW-0413">Isomerase</keyword>
<accession>A0ABN7LW03</accession>
<dbReference type="Gene3D" id="3.40.50.10490">
    <property type="entry name" value="Glucose-6-phosphate isomerase like protein, domain 1"/>
    <property type="match status" value="1"/>
</dbReference>
<dbReference type="SUPFAM" id="SSF53697">
    <property type="entry name" value="SIS domain"/>
    <property type="match status" value="1"/>
</dbReference>
<evidence type="ECO:0000256" key="4">
    <source>
        <dbReference type="PIRNR" id="PIRNR004692"/>
    </source>
</evidence>
<dbReference type="InterPro" id="IPR004800">
    <property type="entry name" value="KdsD/KpsF-type"/>
</dbReference>
<sequence>MRRSRNTAKPINSTHNPRASRRPSADASVREGIRVLDIEARAVQDLKARLDDRFAQAVNFLFECQGKVVISGMGKSGLIGQKIAATLASTGTPSFFLHPAEGVHGDLGMLARRDVLIAISNSGETQEVLQLLPFVKRLNVPVVGMTGKMTSTLAKNSDVTLDVSVDEEACPLGLAPTASTTATLAMGDALAVALLQKRGFKHDDFAQFHPGGSLGRRLLVKVRDLMHREAHLPRVRADVSGADTILEMTSKKLGLTTVVNAKGTLYGIVTDGDLRRFIQAGGDFSKVTAGDLASRHPKTIGPDELATTAVAMMEQYSITALVVIEPPNRLAGVIHLHDLLKHGIV</sequence>
<dbReference type="PROSITE" id="PS51464">
    <property type="entry name" value="SIS"/>
    <property type="match status" value="1"/>
</dbReference>
<keyword evidence="2" id="KW-0677">Repeat</keyword>
<dbReference type="CDD" id="cd05014">
    <property type="entry name" value="SIS_Kpsf"/>
    <property type="match status" value="1"/>
</dbReference>
<dbReference type="InterPro" id="IPR046348">
    <property type="entry name" value="SIS_dom_sf"/>
</dbReference>
<dbReference type="InterPro" id="IPR000644">
    <property type="entry name" value="CBS_dom"/>
</dbReference>
<comment type="similarity">
    <text evidence="1 4">Belongs to the SIS family. GutQ/KpsF subfamily.</text>
</comment>
<dbReference type="PANTHER" id="PTHR42745">
    <property type="match status" value="1"/>
</dbReference>
<evidence type="ECO:0000256" key="3">
    <source>
        <dbReference type="ARBA" id="ARBA00023122"/>
    </source>
</evidence>
<dbReference type="CDD" id="cd04604">
    <property type="entry name" value="CBS_pair_SIS_assoc"/>
    <property type="match status" value="1"/>
</dbReference>
<dbReference type="EMBL" id="CAJNBJ010000017">
    <property type="protein sequence ID" value="CAE6772184.1"/>
    <property type="molecule type" value="Genomic_DNA"/>
</dbReference>
<dbReference type="PIRSF" id="PIRSF004692">
    <property type="entry name" value="KdsD_KpsF"/>
    <property type="match status" value="1"/>
</dbReference>
<dbReference type="SMART" id="SM00116">
    <property type="entry name" value="CBS"/>
    <property type="match status" value="2"/>
</dbReference>
<reference evidence="9 10" key="1">
    <citation type="submission" date="2021-02" db="EMBL/GenBank/DDBJ databases">
        <authorList>
            <person name="Han P."/>
        </authorList>
    </citation>
    <scope>NUCLEOTIDE SEQUENCE [LARGE SCALE GENOMIC DNA]</scope>
    <source>
        <strain evidence="9">Candidatus Nitrospira sp. ZN2</strain>
    </source>
</reference>
<evidence type="ECO:0000256" key="6">
    <source>
        <dbReference type="SAM" id="MobiDB-lite"/>
    </source>
</evidence>
<name>A0ABN7LW03_9BACT</name>
<keyword evidence="10" id="KW-1185">Reference proteome</keyword>
<dbReference type="InterPro" id="IPR001347">
    <property type="entry name" value="SIS_dom"/>
</dbReference>
<evidence type="ECO:0000259" key="8">
    <source>
        <dbReference type="PROSITE" id="PS51464"/>
    </source>
</evidence>